<feature type="transmembrane region" description="Helical" evidence="1">
    <location>
        <begin position="187"/>
        <end position="204"/>
    </location>
</feature>
<accession>A0ABU5VW11</accession>
<gene>
    <name evidence="2" type="ORF">SHI21_13490</name>
</gene>
<reference evidence="2 3" key="1">
    <citation type="submission" date="2023-11" db="EMBL/GenBank/DDBJ databases">
        <title>A Novel Polar Bacteriovorax (B. antarcticus) Isolated from the Biocrust in Antarctica.</title>
        <authorList>
            <person name="Mun W."/>
            <person name="Choi S.Y."/>
            <person name="Mitchell R.J."/>
        </authorList>
    </citation>
    <scope>NUCLEOTIDE SEQUENCE [LARGE SCALE GENOMIC DNA]</scope>
    <source>
        <strain evidence="2 3">PP10</strain>
    </source>
</reference>
<feature type="transmembrane region" description="Helical" evidence="1">
    <location>
        <begin position="16"/>
        <end position="35"/>
    </location>
</feature>
<organism evidence="2 3">
    <name type="scientific">Bacteriovorax antarcticus</name>
    <dbReference type="NCBI Taxonomy" id="3088717"/>
    <lineage>
        <taxon>Bacteria</taxon>
        <taxon>Pseudomonadati</taxon>
        <taxon>Bdellovibrionota</taxon>
        <taxon>Bacteriovoracia</taxon>
        <taxon>Bacteriovoracales</taxon>
        <taxon>Bacteriovoracaceae</taxon>
        <taxon>Bacteriovorax</taxon>
    </lineage>
</organism>
<evidence type="ECO:0000313" key="2">
    <source>
        <dbReference type="EMBL" id="MEA9357232.1"/>
    </source>
</evidence>
<keyword evidence="3" id="KW-1185">Reference proteome</keyword>
<feature type="transmembrane region" description="Helical" evidence="1">
    <location>
        <begin position="47"/>
        <end position="68"/>
    </location>
</feature>
<dbReference type="Proteomes" id="UP001302274">
    <property type="component" value="Unassembled WGS sequence"/>
</dbReference>
<dbReference type="RefSeq" id="WP_323577153.1">
    <property type="nucleotide sequence ID" value="NZ_JAYGJQ010000002.1"/>
</dbReference>
<keyword evidence="1" id="KW-0812">Transmembrane</keyword>
<protein>
    <submittedName>
        <fullName evidence="2">Uncharacterized protein</fullName>
    </submittedName>
</protein>
<comment type="caution">
    <text evidence="2">The sequence shown here is derived from an EMBL/GenBank/DDBJ whole genome shotgun (WGS) entry which is preliminary data.</text>
</comment>
<name>A0ABU5VW11_9BACT</name>
<evidence type="ECO:0000256" key="1">
    <source>
        <dbReference type="SAM" id="Phobius"/>
    </source>
</evidence>
<dbReference type="EMBL" id="JAYGJQ010000002">
    <property type="protein sequence ID" value="MEA9357232.1"/>
    <property type="molecule type" value="Genomic_DNA"/>
</dbReference>
<evidence type="ECO:0000313" key="3">
    <source>
        <dbReference type="Proteomes" id="UP001302274"/>
    </source>
</evidence>
<keyword evidence="1" id="KW-1133">Transmembrane helix</keyword>
<sequence>MQCLATQELYTNFLPYFIRIFSLCTLLALVMLFIVRYRNNGREMQYLKKFFIVIDLLLILSVLANILMHTNQLNNSVTGMRISNSNDFINKAKEQAGESLNSIKKECPLNIAGCEILISTLQEKIDNDNVPKEITVWVDEKISSNKVIKNLLTDFSQEINNYRYNKIQLETNKKSIRMLPEKDESNIRLIFILLLAVLTPFKIAKHIDDYMSVNN</sequence>
<proteinExistence type="predicted"/>
<keyword evidence="1" id="KW-0472">Membrane</keyword>